<dbReference type="Proteomes" id="UP000245626">
    <property type="component" value="Unassembled WGS sequence"/>
</dbReference>
<evidence type="ECO:0000313" key="1">
    <source>
        <dbReference type="EMBL" id="PWN46983.1"/>
    </source>
</evidence>
<protein>
    <submittedName>
        <fullName evidence="1">Uncharacterized protein</fullName>
    </submittedName>
</protein>
<accession>A0ACD0NMA6</accession>
<name>A0ACD0NMA6_9BASI</name>
<reference evidence="1 2" key="1">
    <citation type="journal article" date="2018" name="Mol. Biol. Evol.">
        <title>Broad Genomic Sampling Reveals a Smut Pathogenic Ancestry of the Fungal Clade Ustilaginomycotina.</title>
        <authorList>
            <person name="Kijpornyongpan T."/>
            <person name="Mondo S.J."/>
            <person name="Barry K."/>
            <person name="Sandor L."/>
            <person name="Lee J."/>
            <person name="Lipzen A."/>
            <person name="Pangilinan J."/>
            <person name="LaButti K."/>
            <person name="Hainaut M."/>
            <person name="Henrissat B."/>
            <person name="Grigoriev I.V."/>
            <person name="Spatafora J.W."/>
            <person name="Aime M.C."/>
        </authorList>
    </citation>
    <scope>NUCLEOTIDE SEQUENCE [LARGE SCALE GENOMIC DNA]</scope>
    <source>
        <strain evidence="1 2">SA 807</strain>
    </source>
</reference>
<evidence type="ECO:0000313" key="2">
    <source>
        <dbReference type="Proteomes" id="UP000245626"/>
    </source>
</evidence>
<sequence length="85" mass="9591">CERAFARAYNLNTHLSTHDPDPSRSKPFPCPYPSCKSEGGRSFSRKHDLQRHVATSLGLGTPGKKFRCEACGRSFVRRDACNRHQ</sequence>
<organism evidence="1 2">
    <name type="scientific">Violaceomyces palustris</name>
    <dbReference type="NCBI Taxonomy" id="1673888"/>
    <lineage>
        <taxon>Eukaryota</taxon>
        <taxon>Fungi</taxon>
        <taxon>Dikarya</taxon>
        <taxon>Basidiomycota</taxon>
        <taxon>Ustilaginomycotina</taxon>
        <taxon>Ustilaginomycetes</taxon>
        <taxon>Violaceomycetales</taxon>
        <taxon>Violaceomycetaceae</taxon>
        <taxon>Violaceomyces</taxon>
    </lineage>
</organism>
<gene>
    <name evidence="1" type="ORF">IE53DRAFT_306617</name>
</gene>
<feature type="non-terminal residue" evidence="1">
    <location>
        <position position="85"/>
    </location>
</feature>
<feature type="non-terminal residue" evidence="1">
    <location>
        <position position="1"/>
    </location>
</feature>
<proteinExistence type="predicted"/>
<keyword evidence="2" id="KW-1185">Reference proteome</keyword>
<dbReference type="EMBL" id="KZ820600">
    <property type="protein sequence ID" value="PWN46983.1"/>
    <property type="molecule type" value="Genomic_DNA"/>
</dbReference>